<gene>
    <name evidence="2" type="ORF">S06H3_33185</name>
</gene>
<name>X1MQ11_9ZZZZ</name>
<reference evidence="2" key="1">
    <citation type="journal article" date="2014" name="Front. Microbiol.">
        <title>High frequency of phylogenetically diverse reductive dehalogenase-homologous genes in deep subseafloor sedimentary metagenomes.</title>
        <authorList>
            <person name="Kawai M."/>
            <person name="Futagami T."/>
            <person name="Toyoda A."/>
            <person name="Takaki Y."/>
            <person name="Nishi S."/>
            <person name="Hori S."/>
            <person name="Arai W."/>
            <person name="Tsubouchi T."/>
            <person name="Morono Y."/>
            <person name="Uchiyama I."/>
            <person name="Ito T."/>
            <person name="Fujiyama A."/>
            <person name="Inagaki F."/>
            <person name="Takami H."/>
        </authorList>
    </citation>
    <scope>NUCLEOTIDE SEQUENCE</scope>
    <source>
        <strain evidence="2">Expedition CK06-06</strain>
    </source>
</reference>
<dbReference type="Pfam" id="PF13088">
    <property type="entry name" value="BNR_2"/>
    <property type="match status" value="1"/>
</dbReference>
<dbReference type="PANTHER" id="PTHR10628">
    <property type="entry name" value="SIALIDASE"/>
    <property type="match status" value="1"/>
</dbReference>
<dbReference type="GO" id="GO:0009313">
    <property type="term" value="P:oligosaccharide catabolic process"/>
    <property type="evidence" value="ECO:0007669"/>
    <property type="project" value="TreeGrafter"/>
</dbReference>
<dbReference type="EMBL" id="BARV01019785">
    <property type="protein sequence ID" value="GAI20111.1"/>
    <property type="molecule type" value="Genomic_DNA"/>
</dbReference>
<dbReference type="CDD" id="cd15482">
    <property type="entry name" value="Sialidase_non-viral"/>
    <property type="match status" value="1"/>
</dbReference>
<dbReference type="InterPro" id="IPR026856">
    <property type="entry name" value="Sialidase_fam"/>
</dbReference>
<dbReference type="InterPro" id="IPR011040">
    <property type="entry name" value="Sialidase"/>
</dbReference>
<evidence type="ECO:0000259" key="1">
    <source>
        <dbReference type="Pfam" id="PF13088"/>
    </source>
</evidence>
<dbReference type="GO" id="GO:0016020">
    <property type="term" value="C:membrane"/>
    <property type="evidence" value="ECO:0007669"/>
    <property type="project" value="TreeGrafter"/>
</dbReference>
<organism evidence="2">
    <name type="scientific">marine sediment metagenome</name>
    <dbReference type="NCBI Taxonomy" id="412755"/>
    <lineage>
        <taxon>unclassified sequences</taxon>
        <taxon>metagenomes</taxon>
        <taxon>ecological metagenomes</taxon>
    </lineage>
</organism>
<proteinExistence type="predicted"/>
<dbReference type="PANTHER" id="PTHR10628:SF30">
    <property type="entry name" value="EXO-ALPHA-SIALIDASE"/>
    <property type="match status" value="1"/>
</dbReference>
<evidence type="ECO:0000313" key="2">
    <source>
        <dbReference type="EMBL" id="GAI20111.1"/>
    </source>
</evidence>
<protein>
    <recommendedName>
        <fullName evidence="1">Sialidase domain-containing protein</fullName>
    </recommendedName>
</protein>
<comment type="caution">
    <text evidence="2">The sequence shown here is derived from an EMBL/GenBank/DDBJ whole genome shotgun (WGS) entry which is preliminary data.</text>
</comment>
<dbReference type="GO" id="GO:0005737">
    <property type="term" value="C:cytoplasm"/>
    <property type="evidence" value="ECO:0007669"/>
    <property type="project" value="TreeGrafter"/>
</dbReference>
<dbReference type="GO" id="GO:0006689">
    <property type="term" value="P:ganglioside catabolic process"/>
    <property type="evidence" value="ECO:0007669"/>
    <property type="project" value="TreeGrafter"/>
</dbReference>
<dbReference type="GO" id="GO:0004308">
    <property type="term" value="F:exo-alpha-sialidase activity"/>
    <property type="evidence" value="ECO:0007669"/>
    <property type="project" value="InterPro"/>
</dbReference>
<dbReference type="SUPFAM" id="SSF50939">
    <property type="entry name" value="Sialidases"/>
    <property type="match status" value="1"/>
</dbReference>
<dbReference type="InterPro" id="IPR036278">
    <property type="entry name" value="Sialidase_sf"/>
</dbReference>
<accession>X1MQ11</accession>
<dbReference type="AlphaFoldDB" id="X1MQ11"/>
<feature type="domain" description="Sialidase" evidence="1">
    <location>
        <begin position="28"/>
        <end position="241"/>
    </location>
</feature>
<feature type="non-terminal residue" evidence="2">
    <location>
        <position position="1"/>
    </location>
</feature>
<sequence length="271" mass="29743">VDKASGKIICLFATDKGLFGSTPTDPIRIRMCTSMDHGVTWSAPVDLTDQLYGAGCSNPVTKNWYAAWVASGAAHQLRSGRIVAAVGVRQTSANQIDNFMIYSDDAGVTWQPSTGIAEQSGDEAKIVELNNGNLLMSIRNPGVRRMNTSTDKGLTWGTAYNQTDLIEPNCDGDIIRYTSTLDGYDKNRLLHTIPSNSSSRKNVSVLISYDEGATWTVNKTIYPGASAYSSITVLPDGTLGMFYENGEYETYQMYFVRFSLQQSTIRLLLLQ</sequence>
<dbReference type="Gene3D" id="2.120.10.10">
    <property type="match status" value="1"/>
</dbReference>